<dbReference type="SMART" id="SM00355">
    <property type="entry name" value="ZnF_C2H2"/>
    <property type="match status" value="18"/>
</dbReference>
<evidence type="ECO:0000256" key="3">
    <source>
        <dbReference type="ARBA" id="ARBA00022737"/>
    </source>
</evidence>
<dbReference type="PANTHER" id="PTHR24381">
    <property type="entry name" value="ZINC FINGER PROTEIN"/>
    <property type="match status" value="1"/>
</dbReference>
<dbReference type="AlphaFoldDB" id="A0A1J1I4W8"/>
<evidence type="ECO:0000256" key="4">
    <source>
        <dbReference type="ARBA" id="ARBA00022771"/>
    </source>
</evidence>
<dbReference type="PROSITE" id="PS50157">
    <property type="entry name" value="ZINC_FINGER_C2H2_2"/>
    <property type="match status" value="14"/>
</dbReference>
<keyword evidence="6" id="KW-0539">Nucleus</keyword>
<feature type="binding site" evidence="8">
    <location>
        <position position="29"/>
    </location>
    <ligand>
        <name>Zn(2+)</name>
        <dbReference type="ChEBI" id="CHEBI:29105"/>
    </ligand>
</feature>
<dbReference type="PANTHER" id="PTHR24381:SF393">
    <property type="entry name" value="CHROMATIN-LINKED ADAPTOR FOR MSL PROTEINS, ISOFORM B"/>
    <property type="match status" value="1"/>
</dbReference>
<dbReference type="GO" id="GO:0000981">
    <property type="term" value="F:DNA-binding transcription factor activity, RNA polymerase II-specific"/>
    <property type="evidence" value="ECO:0007669"/>
    <property type="project" value="TreeGrafter"/>
</dbReference>
<feature type="binding site" evidence="8">
    <location>
        <position position="72"/>
    </location>
    <ligand>
        <name>Zn(2+)</name>
        <dbReference type="ChEBI" id="CHEBI:29105"/>
    </ligand>
</feature>
<keyword evidence="4 7" id="KW-0863">Zinc-finger</keyword>
<sequence>MKNLRKHDLNVKIVLEDIFSDFKNIHQKCRLCFKEVYNQEPKVYLTNDMINKIHVALQANMSSDGTGSEFVCSKCESNLNNLYQFRVQIKGKQKCFEKFRNLKIDNTDERLASIHENSIKVEVEEATCEDENQILKSRDINQKDQQLFPCDVCGKDFKNVVGVQRHCRREHSNSRYGVAKHLNSRKEHKAKDFQCHICKSSYLLRLRFHSWRFHEERKFSCALCRRTFKLERNLKSHNCIKTSFVCDICGKRLYCRAHVIEHMIKHRKYKTKDYQCFICENSFCRKQTLNEHLFQYHENKKVFCNLCKKGFKSERNLKSHNCGEYKFVCDFCGKRFQIRFFLALHMNKHRKHRSKDFQCHICSISYLNKISLQRHILNIHEDKNYSCTTCKQVYLSEESLKGHCCRYNKLICDICGKRCQDRYRLSNHIELHRKYRTKDYHCDICKTSYYNKVGLRMHRSKFHEERKFSCVSCRKTFLTEQTLKSHICSNSTFVCDICGIRFHSRSSILVHMIKHRKQMTTAYQCHICTKSYLRKASLQRHIMQIHEDKKIYCASCKQVYKSEENLKAHCCRYYKFICDICGKRYQNRIGLAAHLEAHRKYRTRDYHCDICKTSYYNQVGLRLHISKFHEERKFSCVSCRKTFLTEQTLKSHICSNSTFVCDICGIRFHSRSSILDHMIKHRKQMTTAYQCHICTKSYLRKASLQRHIMQIHEDKKIYCASCKQVYKSEENLKAHCCRCMKSKTKEFKCNMCEKSYFHRAGLKRHIKQSHGEN</sequence>
<feature type="binding site" evidence="8">
    <location>
        <position position="75"/>
    </location>
    <ligand>
        <name>Zn(2+)</name>
        <dbReference type="ChEBI" id="CHEBI:29105"/>
    </ligand>
</feature>
<evidence type="ECO:0000256" key="7">
    <source>
        <dbReference type="PROSITE-ProRule" id="PRU00042"/>
    </source>
</evidence>
<feature type="binding site" evidence="8">
    <location>
        <position position="32"/>
    </location>
    <ligand>
        <name>Zn(2+)</name>
        <dbReference type="ChEBI" id="CHEBI:29105"/>
    </ligand>
</feature>
<feature type="domain" description="C2H2-type" evidence="9">
    <location>
        <begin position="440"/>
        <end position="468"/>
    </location>
</feature>
<dbReference type="InterPro" id="IPR012934">
    <property type="entry name" value="Znf_AD"/>
</dbReference>
<keyword evidence="12" id="KW-1185">Reference proteome</keyword>
<evidence type="ECO:0000256" key="2">
    <source>
        <dbReference type="ARBA" id="ARBA00022723"/>
    </source>
</evidence>
<feature type="domain" description="C2H2-type" evidence="9">
    <location>
        <begin position="148"/>
        <end position="176"/>
    </location>
</feature>
<feature type="domain" description="C2H2-type" evidence="9">
    <location>
        <begin position="689"/>
        <end position="717"/>
    </location>
</feature>
<feature type="domain" description="C2H2-type" evidence="9">
    <location>
        <begin position="576"/>
        <end position="603"/>
    </location>
</feature>
<feature type="domain" description="C2H2-type" evidence="9">
    <location>
        <begin position="523"/>
        <end position="551"/>
    </location>
</feature>
<dbReference type="STRING" id="568069.A0A1J1I4W8"/>
<dbReference type="Gene3D" id="3.30.160.60">
    <property type="entry name" value="Classic Zinc Finger"/>
    <property type="match status" value="10"/>
</dbReference>
<dbReference type="Pfam" id="PF00096">
    <property type="entry name" value="zf-C2H2"/>
    <property type="match status" value="5"/>
</dbReference>
<name>A0A1J1I4W8_9DIPT</name>
<reference evidence="11 12" key="1">
    <citation type="submission" date="2015-04" db="EMBL/GenBank/DDBJ databases">
        <authorList>
            <person name="Syromyatnikov M.Y."/>
            <person name="Popov V.N."/>
        </authorList>
    </citation>
    <scope>NUCLEOTIDE SEQUENCE [LARGE SCALE GENOMIC DNA]</scope>
</reference>
<feature type="domain" description="C2H2-type" evidence="9">
    <location>
        <begin position="357"/>
        <end position="385"/>
    </location>
</feature>
<dbReference type="SUPFAM" id="SSF57716">
    <property type="entry name" value="Glucocorticoid receptor-like (DNA-binding domain)"/>
    <property type="match status" value="1"/>
</dbReference>
<feature type="domain" description="C2H2-type" evidence="9">
    <location>
        <begin position="327"/>
        <end position="354"/>
    </location>
</feature>
<accession>A0A1J1I4W8</accession>
<evidence type="ECO:0000313" key="11">
    <source>
        <dbReference type="EMBL" id="CRK95383.1"/>
    </source>
</evidence>
<dbReference type="Pfam" id="PF12874">
    <property type="entry name" value="zf-met"/>
    <property type="match status" value="1"/>
</dbReference>
<dbReference type="InterPro" id="IPR013087">
    <property type="entry name" value="Znf_C2H2_type"/>
</dbReference>
<keyword evidence="2 8" id="KW-0479">Metal-binding</keyword>
<gene>
    <name evidence="11" type="ORF">CLUMA_CG008834</name>
</gene>
<organism evidence="11 12">
    <name type="scientific">Clunio marinus</name>
    <dbReference type="NCBI Taxonomy" id="568069"/>
    <lineage>
        <taxon>Eukaryota</taxon>
        <taxon>Metazoa</taxon>
        <taxon>Ecdysozoa</taxon>
        <taxon>Arthropoda</taxon>
        <taxon>Hexapoda</taxon>
        <taxon>Insecta</taxon>
        <taxon>Pterygota</taxon>
        <taxon>Neoptera</taxon>
        <taxon>Endopterygota</taxon>
        <taxon>Diptera</taxon>
        <taxon>Nematocera</taxon>
        <taxon>Chironomoidea</taxon>
        <taxon>Chironomidae</taxon>
        <taxon>Clunio</taxon>
    </lineage>
</organism>
<feature type="domain" description="C2H2-type" evidence="9">
    <location>
        <begin position="747"/>
        <end position="773"/>
    </location>
</feature>
<dbReference type="OrthoDB" id="2687452at2759"/>
<feature type="domain" description="C2H2-type" evidence="9">
    <location>
        <begin position="410"/>
        <end position="437"/>
    </location>
</feature>
<dbReference type="GO" id="GO:0008270">
    <property type="term" value="F:zinc ion binding"/>
    <property type="evidence" value="ECO:0007669"/>
    <property type="project" value="UniProtKB-UniRule"/>
</dbReference>
<evidence type="ECO:0000256" key="5">
    <source>
        <dbReference type="ARBA" id="ARBA00022833"/>
    </source>
</evidence>
<proteinExistence type="predicted"/>
<dbReference type="PROSITE" id="PS51915">
    <property type="entry name" value="ZAD"/>
    <property type="match status" value="1"/>
</dbReference>
<dbReference type="GO" id="GO:0005634">
    <property type="term" value="C:nucleus"/>
    <property type="evidence" value="ECO:0007669"/>
    <property type="project" value="UniProtKB-SubCell"/>
</dbReference>
<dbReference type="PROSITE" id="PS00028">
    <property type="entry name" value="ZINC_FINGER_C2H2_1"/>
    <property type="match status" value="14"/>
</dbReference>
<keyword evidence="5 8" id="KW-0862">Zinc</keyword>
<dbReference type="EMBL" id="CVRI01000041">
    <property type="protein sequence ID" value="CRK95383.1"/>
    <property type="molecule type" value="Genomic_DNA"/>
</dbReference>
<dbReference type="SMART" id="SM00868">
    <property type="entry name" value="zf-AD"/>
    <property type="match status" value="1"/>
</dbReference>
<dbReference type="SUPFAM" id="SSF57667">
    <property type="entry name" value="beta-beta-alpha zinc fingers"/>
    <property type="match status" value="8"/>
</dbReference>
<feature type="domain" description="C2H2-type" evidence="9">
    <location>
        <begin position="659"/>
        <end position="686"/>
    </location>
</feature>
<evidence type="ECO:0000259" key="9">
    <source>
        <dbReference type="PROSITE" id="PS50157"/>
    </source>
</evidence>
<evidence type="ECO:0000256" key="8">
    <source>
        <dbReference type="PROSITE-ProRule" id="PRU01263"/>
    </source>
</evidence>
<evidence type="ECO:0000259" key="10">
    <source>
        <dbReference type="PROSITE" id="PS51915"/>
    </source>
</evidence>
<evidence type="ECO:0000313" key="12">
    <source>
        <dbReference type="Proteomes" id="UP000183832"/>
    </source>
</evidence>
<dbReference type="GO" id="GO:0000977">
    <property type="term" value="F:RNA polymerase II transcription regulatory region sequence-specific DNA binding"/>
    <property type="evidence" value="ECO:0007669"/>
    <property type="project" value="TreeGrafter"/>
</dbReference>
<dbReference type="InterPro" id="IPR036236">
    <property type="entry name" value="Znf_C2H2_sf"/>
</dbReference>
<evidence type="ECO:0000256" key="6">
    <source>
        <dbReference type="ARBA" id="ARBA00023242"/>
    </source>
</evidence>
<comment type="subcellular location">
    <subcellularLocation>
        <location evidence="1">Nucleus</location>
    </subcellularLocation>
</comment>
<feature type="domain" description="C2H2-type" evidence="9">
    <location>
        <begin position="606"/>
        <end position="634"/>
    </location>
</feature>
<keyword evidence="3" id="KW-0677">Repeat</keyword>
<feature type="domain" description="C2H2-type" evidence="9">
    <location>
        <begin position="244"/>
        <end position="271"/>
    </location>
</feature>
<feature type="domain" description="ZAD" evidence="10">
    <location>
        <begin position="27"/>
        <end position="99"/>
    </location>
</feature>
<feature type="domain" description="C2H2-type" evidence="9">
    <location>
        <begin position="493"/>
        <end position="520"/>
    </location>
</feature>
<protein>
    <submittedName>
        <fullName evidence="11">CLUMA_CG008834, isoform A</fullName>
    </submittedName>
</protein>
<dbReference type="Proteomes" id="UP000183832">
    <property type="component" value="Unassembled WGS sequence"/>
</dbReference>
<evidence type="ECO:0000256" key="1">
    <source>
        <dbReference type="ARBA" id="ARBA00004123"/>
    </source>
</evidence>
<feature type="domain" description="C2H2-type" evidence="9">
    <location>
        <begin position="274"/>
        <end position="302"/>
    </location>
</feature>